<organism evidence="1 2">
    <name type="scientific">SAR86 cluster bacterium</name>
    <dbReference type="NCBI Taxonomy" id="2030880"/>
    <lineage>
        <taxon>Bacteria</taxon>
        <taxon>Pseudomonadati</taxon>
        <taxon>Pseudomonadota</taxon>
        <taxon>Gammaproteobacteria</taxon>
        <taxon>SAR86 cluster</taxon>
    </lineage>
</organism>
<reference evidence="2" key="1">
    <citation type="submission" date="2017-08" db="EMBL/GenBank/DDBJ databases">
        <title>A dynamic microbial community with high functional redundancy inhabits the cold, oxic subseafloor aquifer.</title>
        <authorList>
            <person name="Tully B.J."/>
            <person name="Wheat C.G."/>
            <person name="Glazer B.T."/>
            <person name="Huber J.A."/>
        </authorList>
    </citation>
    <scope>NUCLEOTIDE SEQUENCE [LARGE SCALE GENOMIC DNA]</scope>
</reference>
<protein>
    <submittedName>
        <fullName evidence="1">Uncharacterized protein</fullName>
    </submittedName>
</protein>
<proteinExistence type="predicted"/>
<sequence length="261" mass="29097">MPENKLPAWLNLKVLKKISEGSYMKKIFLNLLKIILIIPSYTLAQDSQYLPASFNNEPDSLQNLIVFPDISENIDATVRCSSELSRFGVFQSLVCLPSQHPELLQAIADVVLDSKISPATRDGSRQRVMIPFTVRFVKEGASENLFVYPNFGVGTEILGLEYTAPQRIIRRLRSGGDECLFQISNYWAGVLVSEEGIAMDVSISASSNMTERCINEHSRLIGEFLYIPAMKDGVAVQASYYEQSPLSDATRDSFEILNGAM</sequence>
<dbReference type="Proteomes" id="UP000228987">
    <property type="component" value="Unassembled WGS sequence"/>
</dbReference>
<name>A0A2A5CF23_9GAMM</name>
<accession>A0A2A5CF23</accession>
<dbReference type="EMBL" id="NVWI01000003">
    <property type="protein sequence ID" value="PCJ42060.1"/>
    <property type="molecule type" value="Genomic_DNA"/>
</dbReference>
<evidence type="ECO:0000313" key="1">
    <source>
        <dbReference type="EMBL" id="PCJ42060.1"/>
    </source>
</evidence>
<gene>
    <name evidence="1" type="ORF">COA71_05560</name>
</gene>
<comment type="caution">
    <text evidence="1">The sequence shown here is derived from an EMBL/GenBank/DDBJ whole genome shotgun (WGS) entry which is preliminary data.</text>
</comment>
<dbReference type="AlphaFoldDB" id="A0A2A5CF23"/>
<evidence type="ECO:0000313" key="2">
    <source>
        <dbReference type="Proteomes" id="UP000228987"/>
    </source>
</evidence>